<keyword evidence="3" id="KW-1185">Reference proteome</keyword>
<dbReference type="RefSeq" id="WP_157305327.1">
    <property type="nucleotide sequence ID" value="NZ_WRXN01000002.1"/>
</dbReference>
<evidence type="ECO:0000313" key="3">
    <source>
        <dbReference type="Proteomes" id="UP000461730"/>
    </source>
</evidence>
<proteinExistence type="predicted"/>
<comment type="caution">
    <text evidence="2">The sequence shown here is derived from an EMBL/GenBank/DDBJ whole genome shotgun (WGS) entry which is preliminary data.</text>
</comment>
<feature type="signal peptide" evidence="1">
    <location>
        <begin position="1"/>
        <end position="21"/>
    </location>
</feature>
<evidence type="ECO:0000256" key="1">
    <source>
        <dbReference type="SAM" id="SignalP"/>
    </source>
</evidence>
<dbReference type="AlphaFoldDB" id="A0A7K1U1K4"/>
<dbReference type="EMBL" id="WRXN01000002">
    <property type="protein sequence ID" value="MVT07905.1"/>
    <property type="molecule type" value="Genomic_DNA"/>
</dbReference>
<reference evidence="2 3" key="1">
    <citation type="submission" date="2019-12" db="EMBL/GenBank/DDBJ databases">
        <title>Chitinophaga sp. strain ysch24 (GDMCC 1.1355), whole genome shotgun sequence.</title>
        <authorList>
            <person name="Zhang X."/>
        </authorList>
    </citation>
    <scope>NUCLEOTIDE SEQUENCE [LARGE SCALE GENOMIC DNA]</scope>
    <source>
        <strain evidence="3">ysch24</strain>
    </source>
</reference>
<keyword evidence="1" id="KW-0732">Signal</keyword>
<gene>
    <name evidence="2" type="ORF">GO493_06505</name>
</gene>
<dbReference type="Proteomes" id="UP000461730">
    <property type="component" value="Unassembled WGS sequence"/>
</dbReference>
<protein>
    <recommendedName>
        <fullName evidence="4">Outer membrane lipoprotein-sorting protein</fullName>
    </recommendedName>
</protein>
<sequence length="235" mass="25820">MQRIFFSMLTATTLFAATANAQVEDIISKHLDAIGGTETLKKVTALKIEGTLNAQGFDIPYTKTIVQGRGFKQVISVMGTDGYFIARTDSGWNYMPFMGQSEPVAMTSTELQQWEDELEPIDNFLDYKAKGATAATAEAATIDGRQYPAVKLTFKTGYSKTFYFDPSTWYIVRTVCMKTTQGSETEMQSDYSGFEKLPEGFTIAKTIVTPAATYSINKVEVNPVVDAAILKPAGN</sequence>
<evidence type="ECO:0008006" key="4">
    <source>
        <dbReference type="Google" id="ProtNLM"/>
    </source>
</evidence>
<name>A0A7K1U1K4_9BACT</name>
<feature type="chain" id="PRO_5029554795" description="Outer membrane lipoprotein-sorting protein" evidence="1">
    <location>
        <begin position="22"/>
        <end position="235"/>
    </location>
</feature>
<evidence type="ECO:0000313" key="2">
    <source>
        <dbReference type="EMBL" id="MVT07905.1"/>
    </source>
</evidence>
<organism evidence="2 3">
    <name type="scientific">Chitinophaga tropicalis</name>
    <dbReference type="NCBI Taxonomy" id="2683588"/>
    <lineage>
        <taxon>Bacteria</taxon>
        <taxon>Pseudomonadati</taxon>
        <taxon>Bacteroidota</taxon>
        <taxon>Chitinophagia</taxon>
        <taxon>Chitinophagales</taxon>
        <taxon>Chitinophagaceae</taxon>
        <taxon>Chitinophaga</taxon>
    </lineage>
</organism>
<accession>A0A7K1U1K4</accession>